<proteinExistence type="predicted"/>
<evidence type="ECO:0000256" key="1">
    <source>
        <dbReference type="SAM" id="MobiDB-lite"/>
    </source>
</evidence>
<comment type="caution">
    <text evidence="2">The sequence shown here is derived from an EMBL/GenBank/DDBJ whole genome shotgun (WGS) entry which is preliminary data.</text>
</comment>
<evidence type="ECO:0000313" key="3">
    <source>
        <dbReference type="Proteomes" id="UP000324748"/>
    </source>
</evidence>
<reference evidence="2 3" key="1">
    <citation type="submission" date="2019-05" db="EMBL/GenBank/DDBJ databases">
        <title>Emergence of the Ug99 lineage of the wheat stem rust pathogen through somatic hybridization.</title>
        <authorList>
            <person name="Li F."/>
            <person name="Upadhyaya N.M."/>
            <person name="Sperschneider J."/>
            <person name="Matny O."/>
            <person name="Nguyen-Phuc H."/>
            <person name="Mago R."/>
            <person name="Raley C."/>
            <person name="Miller M.E."/>
            <person name="Silverstein K.A.T."/>
            <person name="Henningsen E."/>
            <person name="Hirsch C.D."/>
            <person name="Visser B."/>
            <person name="Pretorius Z.A."/>
            <person name="Steffenson B.J."/>
            <person name="Schwessinger B."/>
            <person name="Dodds P.N."/>
            <person name="Figueroa M."/>
        </authorList>
    </citation>
    <scope>NUCLEOTIDE SEQUENCE [LARGE SCALE GENOMIC DNA]</scope>
    <source>
        <strain evidence="2">21-0</strain>
    </source>
</reference>
<keyword evidence="3" id="KW-1185">Reference proteome</keyword>
<protein>
    <submittedName>
        <fullName evidence="2">Uncharacterized protein</fullName>
    </submittedName>
</protein>
<feature type="region of interest" description="Disordered" evidence="1">
    <location>
        <begin position="1"/>
        <end position="109"/>
    </location>
</feature>
<organism evidence="2 3">
    <name type="scientific">Puccinia graminis f. sp. tritici</name>
    <dbReference type="NCBI Taxonomy" id="56615"/>
    <lineage>
        <taxon>Eukaryota</taxon>
        <taxon>Fungi</taxon>
        <taxon>Dikarya</taxon>
        <taxon>Basidiomycota</taxon>
        <taxon>Pucciniomycotina</taxon>
        <taxon>Pucciniomycetes</taxon>
        <taxon>Pucciniales</taxon>
        <taxon>Pucciniaceae</taxon>
        <taxon>Puccinia</taxon>
    </lineage>
</organism>
<accession>A0A5B0R1A0</accession>
<name>A0A5B0R1A0_PUCGR</name>
<evidence type="ECO:0000313" key="2">
    <source>
        <dbReference type="EMBL" id="KAA1118694.1"/>
    </source>
</evidence>
<gene>
    <name evidence="2" type="ORF">PGT21_002386</name>
</gene>
<feature type="compositionally biased region" description="Basic and acidic residues" evidence="1">
    <location>
        <begin position="41"/>
        <end position="55"/>
    </location>
</feature>
<sequence length="109" mass="11512">MVRVSRYLSMLNPKKNKKTSGISGSGPSRAREGCQAVRRHKGEEREKCGWAEKTRSIHSTNASLVDNEGDPEKTRASAGANASPVDNEGNPTGSGEEPENGGSLCKGLG</sequence>
<dbReference type="EMBL" id="VSWC01000001">
    <property type="protein sequence ID" value="KAA1118694.1"/>
    <property type="molecule type" value="Genomic_DNA"/>
</dbReference>
<dbReference type="AlphaFoldDB" id="A0A5B0R1A0"/>
<dbReference type="Proteomes" id="UP000324748">
    <property type="component" value="Unassembled WGS sequence"/>
</dbReference>